<name>A0A8T2UQI8_CERRI</name>
<dbReference type="CDD" id="cd14726">
    <property type="entry name" value="TraB_PrgY-like"/>
    <property type="match status" value="1"/>
</dbReference>
<accession>A0A8T2UQI8</accession>
<dbReference type="InterPro" id="IPR046345">
    <property type="entry name" value="TraB_PrgY-like"/>
</dbReference>
<dbReference type="OMA" id="VANWFRT"/>
<dbReference type="Proteomes" id="UP000825935">
    <property type="component" value="Chromosome 4"/>
</dbReference>
<protein>
    <recommendedName>
        <fullName evidence="3">TraB domain-containing protein</fullName>
    </recommendedName>
</protein>
<sequence length="369" mass="40907">MACLVSACLPSPKPSSALLVKQEREATRRLVATSFPQLLDLVDNGTLLVLERSPNYRERRDDGYQQPLLVFLIGTSHMSARSAQHVRRVVTTVRPENVVVELCRSRAGIMTEMPEHNANSKSNPNLLSMTGESFGAALSRSLKIGGQSAMSLRLLLALVSESLSSIAGVRSGEEFRAAYKAAIEVGAQIVLGDRPIEITLRRSWEALDWPSKWRFTAFLLRGIGSSNLDLSEDSLQALRSDDALSAIFSYLSKEFPALLQPLIHERDKYLAWSLTRSQAVNGSSQVVGVVGKGHVEGIVYALKYESDKLRFRELAGVSESQDARESSRQFLIRLVVETIVGFLLWIAFNQWHSDGDTHVFTSLFQSSRI</sequence>
<organism evidence="1 2">
    <name type="scientific">Ceratopteris richardii</name>
    <name type="common">Triangle waterfern</name>
    <dbReference type="NCBI Taxonomy" id="49495"/>
    <lineage>
        <taxon>Eukaryota</taxon>
        <taxon>Viridiplantae</taxon>
        <taxon>Streptophyta</taxon>
        <taxon>Embryophyta</taxon>
        <taxon>Tracheophyta</taxon>
        <taxon>Polypodiopsida</taxon>
        <taxon>Polypodiidae</taxon>
        <taxon>Polypodiales</taxon>
        <taxon>Pteridineae</taxon>
        <taxon>Pteridaceae</taxon>
        <taxon>Parkerioideae</taxon>
        <taxon>Ceratopteris</taxon>
    </lineage>
</organism>
<dbReference type="Pfam" id="PF01963">
    <property type="entry name" value="TraB_PrgY_gumN"/>
    <property type="match status" value="1"/>
</dbReference>
<dbReference type="InterPro" id="IPR002816">
    <property type="entry name" value="TraB/PrgY/GumN_fam"/>
</dbReference>
<dbReference type="EMBL" id="CM035409">
    <property type="protein sequence ID" value="KAH7438471.1"/>
    <property type="molecule type" value="Genomic_DNA"/>
</dbReference>
<evidence type="ECO:0000313" key="2">
    <source>
        <dbReference type="Proteomes" id="UP000825935"/>
    </source>
</evidence>
<keyword evidence="2" id="KW-1185">Reference proteome</keyword>
<dbReference type="PANTHER" id="PTHR21530:SF0">
    <property type="entry name" value="TRAB FAMILY PROTEIN"/>
    <property type="match status" value="1"/>
</dbReference>
<dbReference type="PANTHER" id="PTHR21530">
    <property type="entry name" value="PHEROMONE SHUTDOWN PROTEIN"/>
    <property type="match status" value="1"/>
</dbReference>
<comment type="caution">
    <text evidence="1">The sequence shown here is derived from an EMBL/GenBank/DDBJ whole genome shotgun (WGS) entry which is preliminary data.</text>
</comment>
<dbReference type="OrthoDB" id="48306at2759"/>
<gene>
    <name evidence="1" type="ORF">KP509_04G016100</name>
</gene>
<dbReference type="AlphaFoldDB" id="A0A8T2UQI8"/>
<proteinExistence type="predicted"/>
<reference evidence="1" key="1">
    <citation type="submission" date="2021-08" db="EMBL/GenBank/DDBJ databases">
        <title>WGS assembly of Ceratopteris richardii.</title>
        <authorList>
            <person name="Marchant D.B."/>
            <person name="Chen G."/>
            <person name="Jenkins J."/>
            <person name="Shu S."/>
            <person name="Leebens-Mack J."/>
            <person name="Grimwood J."/>
            <person name="Schmutz J."/>
            <person name="Soltis P."/>
            <person name="Soltis D."/>
            <person name="Chen Z.-H."/>
        </authorList>
    </citation>
    <scope>NUCLEOTIDE SEQUENCE</scope>
    <source>
        <strain evidence="1">Whitten #5841</strain>
        <tissue evidence="1">Leaf</tissue>
    </source>
</reference>
<evidence type="ECO:0000313" key="1">
    <source>
        <dbReference type="EMBL" id="KAH7438471.1"/>
    </source>
</evidence>
<evidence type="ECO:0008006" key="3">
    <source>
        <dbReference type="Google" id="ProtNLM"/>
    </source>
</evidence>